<evidence type="ECO:0000313" key="12">
    <source>
        <dbReference type="EMBL" id="KAA0714829.1"/>
    </source>
</evidence>
<reference evidence="12 13" key="1">
    <citation type="journal article" date="2019" name="Mol. Ecol. Resour.">
        <title>Chromosome-level genome assembly of Triplophysa tibetana, a fish adapted to the harsh high-altitude environment of the Tibetan Plateau.</title>
        <authorList>
            <person name="Yang X."/>
            <person name="Liu H."/>
            <person name="Ma Z."/>
            <person name="Zou Y."/>
            <person name="Zou M."/>
            <person name="Mao Y."/>
            <person name="Li X."/>
            <person name="Wang H."/>
            <person name="Chen T."/>
            <person name="Wang W."/>
            <person name="Yang R."/>
        </authorList>
    </citation>
    <scope>NUCLEOTIDE SEQUENCE [LARGE SCALE GENOMIC DNA]</scope>
    <source>
        <strain evidence="12">TTIB1903HZAU</strain>
        <tissue evidence="12">Muscle</tissue>
    </source>
</reference>
<keyword evidence="10" id="KW-0807">Transducer</keyword>
<keyword evidence="6" id="KW-0297">G-protein coupled receptor</keyword>
<dbReference type="Gene3D" id="3.40.50.2300">
    <property type="match status" value="1"/>
</dbReference>
<dbReference type="FunFam" id="3.40.50.2300:FF:000016">
    <property type="entry name" value="Taste 1 receptor member 2"/>
    <property type="match status" value="1"/>
</dbReference>
<evidence type="ECO:0000256" key="2">
    <source>
        <dbReference type="ARBA" id="ARBA00022475"/>
    </source>
</evidence>
<feature type="domain" description="Receptor ligand binding region" evidence="11">
    <location>
        <begin position="17"/>
        <end position="232"/>
    </location>
</feature>
<comment type="subcellular location">
    <subcellularLocation>
        <location evidence="1">Cell membrane</location>
        <topology evidence="1">Multi-pass membrane protein</topology>
    </subcellularLocation>
</comment>
<evidence type="ECO:0000256" key="1">
    <source>
        <dbReference type="ARBA" id="ARBA00004651"/>
    </source>
</evidence>
<sequence length="343" mass="38416">MIPLLYDRRRALEIIHVMSRSTARVVVVFSAEGELTPFLRDYMEQNVTGIQWIASEAWVTSSVFTGSEYYPFLGGTIGFGIRQGQIPGLREYLMTVNPERYPSNTLVQELWGALYGCSPSSSSNVNSHLPPCTRQETLREQHSAYMNTSSLRISYNVYKGVYAIAHSLHNLIQCSPGKGPFNNSTCAKIDNVYPWQLQHYLQEVSFAISGETVKFDMKGDSIPSYDLINWQRGSAGNIEFVNVGMFVGAQESGQELVIQEGEIMWPGHQTEASCSHSVFQYMRFHVLKFCRVKWSCSGSAAICRVHVFTYVGFALALRTFCVTRAHGLNTTQDSSLVVSVAHD</sequence>
<organism evidence="12 13">
    <name type="scientific">Triplophysa tibetana</name>
    <dbReference type="NCBI Taxonomy" id="1572043"/>
    <lineage>
        <taxon>Eukaryota</taxon>
        <taxon>Metazoa</taxon>
        <taxon>Chordata</taxon>
        <taxon>Craniata</taxon>
        <taxon>Vertebrata</taxon>
        <taxon>Euteleostomi</taxon>
        <taxon>Actinopterygii</taxon>
        <taxon>Neopterygii</taxon>
        <taxon>Teleostei</taxon>
        <taxon>Ostariophysi</taxon>
        <taxon>Cypriniformes</taxon>
        <taxon>Nemacheilidae</taxon>
        <taxon>Triplophysa</taxon>
    </lineage>
</organism>
<dbReference type="InterPro" id="IPR001828">
    <property type="entry name" value="ANF_lig-bd_rcpt"/>
</dbReference>
<evidence type="ECO:0000256" key="5">
    <source>
        <dbReference type="ARBA" id="ARBA00022989"/>
    </source>
</evidence>
<dbReference type="InterPro" id="IPR028082">
    <property type="entry name" value="Peripla_BP_I"/>
</dbReference>
<accession>A0A5A9P1C7</accession>
<keyword evidence="8 12" id="KW-0675">Receptor</keyword>
<dbReference type="PRINTS" id="PR00592">
    <property type="entry name" value="CASENSINGR"/>
</dbReference>
<keyword evidence="7" id="KW-0472">Membrane</keyword>
<evidence type="ECO:0000259" key="11">
    <source>
        <dbReference type="Pfam" id="PF01094"/>
    </source>
</evidence>
<evidence type="ECO:0000256" key="10">
    <source>
        <dbReference type="ARBA" id="ARBA00023224"/>
    </source>
</evidence>
<keyword evidence="3" id="KW-0812">Transmembrane</keyword>
<keyword evidence="4" id="KW-0732">Signal</keyword>
<evidence type="ECO:0000256" key="6">
    <source>
        <dbReference type="ARBA" id="ARBA00023040"/>
    </source>
</evidence>
<keyword evidence="13" id="KW-1185">Reference proteome</keyword>
<protein>
    <submittedName>
        <fullName evidence="12">Extracellular calcium-sensing receptor</fullName>
    </submittedName>
</protein>
<name>A0A5A9P1C7_9TELE</name>
<dbReference type="EMBL" id="SOYY01000011">
    <property type="protein sequence ID" value="KAA0714829.1"/>
    <property type="molecule type" value="Genomic_DNA"/>
</dbReference>
<evidence type="ECO:0000313" key="13">
    <source>
        <dbReference type="Proteomes" id="UP000324632"/>
    </source>
</evidence>
<dbReference type="PANTHER" id="PTHR24061:SF504">
    <property type="entry name" value="EXTRACELLULAR CALCIUM-SENSING RECEPTOR ISOFORM X2-RELATED"/>
    <property type="match status" value="1"/>
</dbReference>
<proteinExistence type="predicted"/>
<keyword evidence="2" id="KW-1003">Cell membrane</keyword>
<comment type="caution">
    <text evidence="12">The sequence shown here is derived from an EMBL/GenBank/DDBJ whole genome shotgun (WGS) entry which is preliminary data.</text>
</comment>
<evidence type="ECO:0000256" key="3">
    <source>
        <dbReference type="ARBA" id="ARBA00022692"/>
    </source>
</evidence>
<dbReference type="InterPro" id="IPR000068">
    <property type="entry name" value="GPCR_3_Ca_sens_rcpt-rel"/>
</dbReference>
<dbReference type="AlphaFoldDB" id="A0A5A9P1C7"/>
<evidence type="ECO:0000256" key="7">
    <source>
        <dbReference type="ARBA" id="ARBA00023136"/>
    </source>
</evidence>
<evidence type="ECO:0000256" key="8">
    <source>
        <dbReference type="ARBA" id="ARBA00023170"/>
    </source>
</evidence>
<keyword evidence="5" id="KW-1133">Transmembrane helix</keyword>
<keyword evidence="9" id="KW-0325">Glycoprotein</keyword>
<dbReference type="Pfam" id="PF01094">
    <property type="entry name" value="ANF_receptor"/>
    <property type="match status" value="1"/>
</dbReference>
<dbReference type="PANTHER" id="PTHR24061">
    <property type="entry name" value="CALCIUM-SENSING RECEPTOR-RELATED"/>
    <property type="match status" value="1"/>
</dbReference>
<dbReference type="GO" id="GO:0005886">
    <property type="term" value="C:plasma membrane"/>
    <property type="evidence" value="ECO:0007669"/>
    <property type="project" value="UniProtKB-SubCell"/>
</dbReference>
<evidence type="ECO:0000256" key="9">
    <source>
        <dbReference type="ARBA" id="ARBA00023180"/>
    </source>
</evidence>
<dbReference type="GO" id="GO:0004930">
    <property type="term" value="F:G protein-coupled receptor activity"/>
    <property type="evidence" value="ECO:0007669"/>
    <property type="project" value="UniProtKB-KW"/>
</dbReference>
<gene>
    <name evidence="12" type="ORF">E1301_Tti016087</name>
</gene>
<evidence type="ECO:0000256" key="4">
    <source>
        <dbReference type="ARBA" id="ARBA00022729"/>
    </source>
</evidence>
<dbReference type="Proteomes" id="UP000324632">
    <property type="component" value="Chromosome 11"/>
</dbReference>
<dbReference type="SUPFAM" id="SSF53822">
    <property type="entry name" value="Periplasmic binding protein-like I"/>
    <property type="match status" value="1"/>
</dbReference>